<evidence type="ECO:0000313" key="3">
    <source>
        <dbReference type="EnsemblPlants" id="Ma05_p04570.1"/>
    </source>
</evidence>
<reference evidence="2" key="1">
    <citation type="submission" date="2021-03" db="EMBL/GenBank/DDBJ databases">
        <authorList>
            <consortium name="Genoscope - CEA"/>
            <person name="William W."/>
        </authorList>
    </citation>
    <scope>NUCLEOTIDE SEQUENCE</scope>
    <source>
        <strain evidence="2">Doubled-haploid Pahang</strain>
    </source>
</reference>
<evidence type="ECO:0000313" key="4">
    <source>
        <dbReference type="Proteomes" id="UP000012960"/>
    </source>
</evidence>
<organism evidence="3 4">
    <name type="scientific">Musa acuminata subsp. malaccensis</name>
    <name type="common">Wild banana</name>
    <name type="synonym">Musa malaccensis</name>
    <dbReference type="NCBI Taxonomy" id="214687"/>
    <lineage>
        <taxon>Eukaryota</taxon>
        <taxon>Viridiplantae</taxon>
        <taxon>Streptophyta</taxon>
        <taxon>Embryophyta</taxon>
        <taxon>Tracheophyta</taxon>
        <taxon>Spermatophyta</taxon>
        <taxon>Magnoliopsida</taxon>
        <taxon>Liliopsida</taxon>
        <taxon>Zingiberales</taxon>
        <taxon>Musaceae</taxon>
        <taxon>Musa</taxon>
    </lineage>
</organism>
<dbReference type="EnsemblPlants" id="Ma05_t04570.1">
    <property type="protein sequence ID" value="Ma05_p04570.1"/>
    <property type="gene ID" value="Ma05_g04570"/>
</dbReference>
<dbReference type="AlphaFoldDB" id="A0A804J0W7"/>
<gene>
    <name evidence="2" type="ORF">GSMUA_256950.1</name>
</gene>
<name>A0A804J0W7_MUSAM</name>
<protein>
    <submittedName>
        <fullName evidence="2">(wild Malaysian banana) hypothetical protein</fullName>
    </submittedName>
</protein>
<proteinExistence type="predicted"/>
<sequence length="144" mass="15935">MIPCLLILTLLVSYNLSTCTSPSQSSAVEGQNLRRLIGKELVFSGRNTEITQGKEKPEIEIDPIGVRHKDEEEGMVYNADYRGAYSSPSPVNIFKEKAYAHALKPSGMAQLPQLYLPNEQRKGPSLVPHKPRALAKHIITVVLP</sequence>
<keyword evidence="4" id="KW-1185">Reference proteome</keyword>
<dbReference type="InParanoid" id="A0A804J0W7"/>
<dbReference type="EMBL" id="HG996470">
    <property type="protein sequence ID" value="CAG1837518.1"/>
    <property type="molecule type" value="Genomic_DNA"/>
</dbReference>
<dbReference type="Gramene" id="Ma05_t04570.1">
    <property type="protein sequence ID" value="Ma05_p04570.1"/>
    <property type="gene ID" value="Ma05_g04570"/>
</dbReference>
<keyword evidence="1" id="KW-0732">Signal</keyword>
<dbReference type="Proteomes" id="UP000012960">
    <property type="component" value="Unplaced"/>
</dbReference>
<accession>A0A804J0W7</accession>
<feature type="chain" id="PRO_5036219846" evidence="1">
    <location>
        <begin position="20"/>
        <end position="144"/>
    </location>
</feature>
<reference evidence="3" key="2">
    <citation type="submission" date="2021-05" db="UniProtKB">
        <authorList>
            <consortium name="EnsemblPlants"/>
        </authorList>
    </citation>
    <scope>IDENTIFICATION</scope>
    <source>
        <strain evidence="3">subsp. malaccensis</strain>
    </source>
</reference>
<feature type="signal peptide" evidence="1">
    <location>
        <begin position="1"/>
        <end position="19"/>
    </location>
</feature>
<evidence type="ECO:0000256" key="1">
    <source>
        <dbReference type="SAM" id="SignalP"/>
    </source>
</evidence>
<evidence type="ECO:0000313" key="2">
    <source>
        <dbReference type="EMBL" id="CAG1837518.1"/>
    </source>
</evidence>